<dbReference type="RefSeq" id="WP_262565379.1">
    <property type="nucleotide sequence ID" value="NZ_JAPFCC010000001.1"/>
</dbReference>
<dbReference type="Proteomes" id="UP001209854">
    <property type="component" value="Unassembled WGS sequence"/>
</dbReference>
<proteinExistence type="predicted"/>
<reference evidence="1 2" key="1">
    <citation type="submission" date="2022-10" db="EMBL/GenBank/DDBJ databases">
        <title>High-quality genome sequences of two octocoral-associated bacteria, Endozoicomonas euniceicola EF212 and Endozoicomonas gorgoniicola PS125.</title>
        <authorList>
            <person name="Chiou Y.-J."/>
            <person name="Chen Y.-H."/>
        </authorList>
    </citation>
    <scope>NUCLEOTIDE SEQUENCE [LARGE SCALE GENOMIC DNA]</scope>
    <source>
        <strain evidence="1 2">PS125</strain>
    </source>
</reference>
<organism evidence="1 2">
    <name type="scientific">Endozoicomonas gorgoniicola</name>
    <dbReference type="NCBI Taxonomy" id="1234144"/>
    <lineage>
        <taxon>Bacteria</taxon>
        <taxon>Pseudomonadati</taxon>
        <taxon>Pseudomonadota</taxon>
        <taxon>Gammaproteobacteria</taxon>
        <taxon>Oceanospirillales</taxon>
        <taxon>Endozoicomonadaceae</taxon>
        <taxon>Endozoicomonas</taxon>
    </lineage>
</organism>
<keyword evidence="2" id="KW-1185">Reference proteome</keyword>
<sequence>MSTDSHNKEKQLMETYQESLARLLIKYNGLPDSKPLRELVAAAQSGFTQGANEFVDQALQLVEPQEIKGYLRTYPLAQVLMGIIKYHELNRDTQIIRNVVETLLDSLEEQDRNITLH</sequence>
<name>A0ABT3N346_9GAMM</name>
<accession>A0ABT3N346</accession>
<dbReference type="EMBL" id="JAPFCC010000001">
    <property type="protein sequence ID" value="MCW7555629.1"/>
    <property type="molecule type" value="Genomic_DNA"/>
</dbReference>
<evidence type="ECO:0000313" key="1">
    <source>
        <dbReference type="EMBL" id="MCW7555629.1"/>
    </source>
</evidence>
<comment type="caution">
    <text evidence="1">The sequence shown here is derived from an EMBL/GenBank/DDBJ whole genome shotgun (WGS) entry which is preliminary data.</text>
</comment>
<evidence type="ECO:0000313" key="2">
    <source>
        <dbReference type="Proteomes" id="UP001209854"/>
    </source>
</evidence>
<gene>
    <name evidence="1" type="ORF">NX722_23985</name>
</gene>
<protein>
    <submittedName>
        <fullName evidence="1">Uncharacterized protein</fullName>
    </submittedName>
</protein>